<reference evidence="14" key="2">
    <citation type="submission" date="2020-09" db="EMBL/GenBank/DDBJ databases">
        <authorList>
            <person name="Sun Q."/>
            <person name="Zhou Y."/>
        </authorList>
    </citation>
    <scope>NUCLEOTIDE SEQUENCE</scope>
    <source>
        <strain evidence="14">CGMCC 1.12187</strain>
    </source>
</reference>
<evidence type="ECO:0000256" key="9">
    <source>
        <dbReference type="ARBA" id="ARBA00023315"/>
    </source>
</evidence>
<evidence type="ECO:0000259" key="13">
    <source>
        <dbReference type="Pfam" id="PF06974"/>
    </source>
</evidence>
<dbReference type="Pfam" id="PF03007">
    <property type="entry name" value="WS_DGAT_cat"/>
    <property type="match status" value="1"/>
</dbReference>
<keyword evidence="7 11" id="KW-0319">Glycerol metabolism</keyword>
<dbReference type="PANTHER" id="PTHR31650:SF1">
    <property type="entry name" value="WAX ESTER SYNTHASE_DIACYLGLYCEROL ACYLTRANSFERASE 4-RELATED"/>
    <property type="match status" value="1"/>
</dbReference>
<dbReference type="InterPro" id="IPR004255">
    <property type="entry name" value="O-acyltransferase_WSD1_N"/>
</dbReference>
<evidence type="ECO:0000259" key="12">
    <source>
        <dbReference type="Pfam" id="PF03007"/>
    </source>
</evidence>
<evidence type="ECO:0000256" key="1">
    <source>
        <dbReference type="ARBA" id="ARBA00004771"/>
    </source>
</evidence>
<evidence type="ECO:0000313" key="14">
    <source>
        <dbReference type="EMBL" id="GGG48627.1"/>
    </source>
</evidence>
<dbReference type="PANTHER" id="PTHR31650">
    <property type="entry name" value="O-ACYLTRANSFERASE (WSD1-LIKE) FAMILY PROTEIN"/>
    <property type="match status" value="1"/>
</dbReference>
<keyword evidence="9 11" id="KW-0012">Acyltransferase</keyword>
<keyword evidence="5 11" id="KW-0444">Lipid biosynthesis</keyword>
<dbReference type="GO" id="GO:0019432">
    <property type="term" value="P:triglyceride biosynthetic process"/>
    <property type="evidence" value="ECO:0007669"/>
    <property type="project" value="TreeGrafter"/>
</dbReference>
<dbReference type="InterPro" id="IPR014292">
    <property type="entry name" value="Acyl_transf_WS/DGAT"/>
</dbReference>
<dbReference type="GO" id="GO:0001666">
    <property type="term" value="P:response to hypoxia"/>
    <property type="evidence" value="ECO:0007669"/>
    <property type="project" value="TreeGrafter"/>
</dbReference>
<keyword evidence="8 11" id="KW-0443">Lipid metabolism</keyword>
<dbReference type="SUPFAM" id="SSF52777">
    <property type="entry name" value="CoA-dependent acyltransferases"/>
    <property type="match status" value="1"/>
</dbReference>
<evidence type="ECO:0000256" key="5">
    <source>
        <dbReference type="ARBA" id="ARBA00022516"/>
    </source>
</evidence>
<name>A0A917LQ68_9MICC</name>
<reference evidence="14" key="1">
    <citation type="journal article" date="2014" name="Int. J. Syst. Evol. Microbiol.">
        <title>Complete genome sequence of Corynebacterium casei LMG S-19264T (=DSM 44701T), isolated from a smear-ripened cheese.</title>
        <authorList>
            <consortium name="US DOE Joint Genome Institute (JGI-PGF)"/>
            <person name="Walter F."/>
            <person name="Albersmeier A."/>
            <person name="Kalinowski J."/>
            <person name="Ruckert C."/>
        </authorList>
    </citation>
    <scope>NUCLEOTIDE SEQUENCE</scope>
    <source>
        <strain evidence="14">CGMCC 1.12187</strain>
    </source>
</reference>
<evidence type="ECO:0000256" key="8">
    <source>
        <dbReference type="ARBA" id="ARBA00023098"/>
    </source>
</evidence>
<evidence type="ECO:0000256" key="3">
    <source>
        <dbReference type="ARBA" id="ARBA00009587"/>
    </source>
</evidence>
<comment type="catalytic activity">
    <reaction evidence="10 11">
        <text>an acyl-CoA + a 1,2-diacyl-sn-glycerol = a triacyl-sn-glycerol + CoA</text>
        <dbReference type="Rhea" id="RHEA:10868"/>
        <dbReference type="ChEBI" id="CHEBI:17815"/>
        <dbReference type="ChEBI" id="CHEBI:57287"/>
        <dbReference type="ChEBI" id="CHEBI:58342"/>
        <dbReference type="ChEBI" id="CHEBI:64615"/>
        <dbReference type="EC" id="2.3.1.20"/>
    </reaction>
</comment>
<comment type="pathway">
    <text evidence="1 11">Glycerolipid metabolism; triacylglycerol biosynthesis.</text>
</comment>
<dbReference type="GO" id="GO:0051701">
    <property type="term" value="P:biological process involved in interaction with host"/>
    <property type="evidence" value="ECO:0007669"/>
    <property type="project" value="TreeGrafter"/>
</dbReference>
<dbReference type="Pfam" id="PF06974">
    <property type="entry name" value="WS_DGAT_C"/>
    <property type="match status" value="1"/>
</dbReference>
<dbReference type="RefSeq" id="WP_188534635.1">
    <property type="nucleotide sequence ID" value="NZ_BMEQ01000003.1"/>
</dbReference>
<dbReference type="InterPro" id="IPR009721">
    <property type="entry name" value="O-acyltransferase_WSD1_C"/>
</dbReference>
<evidence type="ECO:0000256" key="11">
    <source>
        <dbReference type="RuleBase" id="RU361241"/>
    </source>
</evidence>
<keyword evidence="15" id="KW-1185">Reference proteome</keyword>
<protein>
    <recommendedName>
        <fullName evidence="4 11">Diacylglycerol O-acyltransferase</fullName>
        <ecNumber evidence="4 11">2.3.1.20</ecNumber>
    </recommendedName>
</protein>
<evidence type="ECO:0000256" key="2">
    <source>
        <dbReference type="ARBA" id="ARBA00005189"/>
    </source>
</evidence>
<proteinExistence type="inferred from homology"/>
<evidence type="ECO:0000256" key="7">
    <source>
        <dbReference type="ARBA" id="ARBA00022798"/>
    </source>
</evidence>
<dbReference type="EMBL" id="BMEQ01000003">
    <property type="protein sequence ID" value="GGG48627.1"/>
    <property type="molecule type" value="Genomic_DNA"/>
</dbReference>
<comment type="pathway">
    <text evidence="2">Lipid metabolism.</text>
</comment>
<dbReference type="GO" id="GO:0005886">
    <property type="term" value="C:plasma membrane"/>
    <property type="evidence" value="ECO:0007669"/>
    <property type="project" value="TreeGrafter"/>
</dbReference>
<gene>
    <name evidence="14" type="ORF">GCM10011374_08790</name>
</gene>
<evidence type="ECO:0000256" key="10">
    <source>
        <dbReference type="ARBA" id="ARBA00048109"/>
    </source>
</evidence>
<evidence type="ECO:0000313" key="15">
    <source>
        <dbReference type="Proteomes" id="UP000638848"/>
    </source>
</evidence>
<feature type="domain" description="O-acyltransferase WSD1 C-terminal" evidence="13">
    <location>
        <begin position="301"/>
        <end position="445"/>
    </location>
</feature>
<comment type="caution">
    <text evidence="14">The sequence shown here is derived from an EMBL/GenBank/DDBJ whole genome shotgun (WGS) entry which is preliminary data.</text>
</comment>
<dbReference type="EC" id="2.3.1.20" evidence="4 11"/>
<comment type="similarity">
    <text evidence="3 11">Belongs to the long-chain O-acyltransferase family.</text>
</comment>
<feature type="domain" description="O-acyltransferase WSD1-like N-terminal" evidence="12">
    <location>
        <begin position="4"/>
        <end position="259"/>
    </location>
</feature>
<evidence type="ECO:0000256" key="6">
    <source>
        <dbReference type="ARBA" id="ARBA00022679"/>
    </source>
</evidence>
<sequence>MDRLTVMDASFVYSEDGLSHNDVSMVLIFDGPAPTRVEIMQAIADRIALVPRFRQKIRHLPFAVGLPVWVDDVSFDIDRHVKVRPAQAAEDPVGQAVSRIMSVPMDMTIPLWQVHLVPGLPDDRWLLVVRMHHAMVDGVNSTEIVRLLLSPDPEGEPPVLDNWVPKPDVPDHVLLQRHAQDAWSDSVKAWNDLVQGNVQWPTVPETFDPSPFMQSGIPVNPVVMNGPIGTGRHYGMGSVPLSTLKEIRAGLGGTINDVVLAACGYGYGKALHENVDAEVQGRTMRTMVPVSLNSNRDVVGGNEIGAMVVEIPLGDMPAVDRLARIHEQTGAFKSLKDAMPADAINPGSSLMSPMILMLGTRMAASAPTFVNTVITNVPGPQTPLYLLGRKMHRLGACIALWAPLRIAISVMSYDGMATINVVTDEGTFPTVTPLLDAIQEGFDDLLAAARAAA</sequence>
<evidence type="ECO:0000256" key="4">
    <source>
        <dbReference type="ARBA" id="ARBA00013244"/>
    </source>
</evidence>
<dbReference type="AlphaFoldDB" id="A0A917LQ68"/>
<dbReference type="Proteomes" id="UP000638848">
    <property type="component" value="Unassembled WGS sequence"/>
</dbReference>
<dbReference type="InterPro" id="IPR045034">
    <property type="entry name" value="O-acyltransferase_WSD1-like"/>
</dbReference>
<dbReference type="GO" id="GO:0006071">
    <property type="term" value="P:glycerol metabolic process"/>
    <property type="evidence" value="ECO:0007669"/>
    <property type="project" value="UniProtKB-KW"/>
</dbReference>
<dbReference type="NCBIfam" id="TIGR02946">
    <property type="entry name" value="acyl_WS_DGAT"/>
    <property type="match status" value="1"/>
</dbReference>
<organism evidence="14 15">
    <name type="scientific">Kocuria dechangensis</name>
    <dbReference type="NCBI Taxonomy" id="1176249"/>
    <lineage>
        <taxon>Bacteria</taxon>
        <taxon>Bacillati</taxon>
        <taxon>Actinomycetota</taxon>
        <taxon>Actinomycetes</taxon>
        <taxon>Micrococcales</taxon>
        <taxon>Micrococcaceae</taxon>
        <taxon>Kocuria</taxon>
    </lineage>
</organism>
<dbReference type="GO" id="GO:0004144">
    <property type="term" value="F:diacylglycerol O-acyltransferase activity"/>
    <property type="evidence" value="ECO:0007669"/>
    <property type="project" value="UniProtKB-EC"/>
</dbReference>
<dbReference type="InterPro" id="IPR023213">
    <property type="entry name" value="CAT-like_dom_sf"/>
</dbReference>
<dbReference type="Gene3D" id="3.30.559.10">
    <property type="entry name" value="Chloramphenicol acetyltransferase-like domain"/>
    <property type="match status" value="1"/>
</dbReference>
<keyword evidence="6 11" id="KW-0808">Transferase</keyword>
<dbReference type="GO" id="GO:0071731">
    <property type="term" value="P:response to nitric oxide"/>
    <property type="evidence" value="ECO:0007669"/>
    <property type="project" value="TreeGrafter"/>
</dbReference>
<accession>A0A917LQ68</accession>